<dbReference type="CDD" id="cd02440">
    <property type="entry name" value="AdoMet_MTases"/>
    <property type="match status" value="1"/>
</dbReference>
<reference evidence="1" key="1">
    <citation type="journal article" date="2014" name="Int. J. Syst. Evol. Microbiol.">
        <title>Complete genome sequence of Corynebacterium casei LMG S-19264T (=DSM 44701T), isolated from a smear-ripened cheese.</title>
        <authorList>
            <consortium name="US DOE Joint Genome Institute (JGI-PGF)"/>
            <person name="Walter F."/>
            <person name="Albersmeier A."/>
            <person name="Kalinowski J."/>
            <person name="Ruckert C."/>
        </authorList>
    </citation>
    <scope>NUCLEOTIDE SEQUENCE</scope>
    <source>
        <strain evidence="1">CGMCC 1.15519</strain>
    </source>
</reference>
<name>A0A916ZHB9_9SPHN</name>
<dbReference type="Pfam" id="PF07021">
    <property type="entry name" value="MetW"/>
    <property type="match status" value="1"/>
</dbReference>
<gene>
    <name evidence="1" type="ORF">GCM10011529_00550</name>
</gene>
<dbReference type="InterPro" id="IPR010743">
    <property type="entry name" value="Methionine_synth_MetW"/>
</dbReference>
<dbReference type="Proteomes" id="UP000635071">
    <property type="component" value="Unassembled WGS sequence"/>
</dbReference>
<dbReference type="AlphaFoldDB" id="A0A916ZHB9"/>
<organism evidence="1 2">
    <name type="scientific">Sandarakinorhabdus glacialis</name>
    <dbReference type="NCBI Taxonomy" id="1614636"/>
    <lineage>
        <taxon>Bacteria</taxon>
        <taxon>Pseudomonadati</taxon>
        <taxon>Pseudomonadota</taxon>
        <taxon>Alphaproteobacteria</taxon>
        <taxon>Sphingomonadales</taxon>
        <taxon>Sphingosinicellaceae</taxon>
        <taxon>Sandarakinorhabdus</taxon>
    </lineage>
</organism>
<dbReference type="InterPro" id="IPR029063">
    <property type="entry name" value="SAM-dependent_MTases_sf"/>
</dbReference>
<dbReference type="RefSeq" id="WP_188760907.1">
    <property type="nucleotide sequence ID" value="NZ_BMJM01000001.1"/>
</dbReference>
<dbReference type="SUPFAM" id="SSF53335">
    <property type="entry name" value="S-adenosyl-L-methionine-dependent methyltransferases"/>
    <property type="match status" value="1"/>
</dbReference>
<protein>
    <submittedName>
        <fullName evidence="1">Methionine biosynthesis protein MetW</fullName>
    </submittedName>
</protein>
<sequence>MSLRPDLAAVADAVPAGARVLDIGCGDGALLAHLRDTKSVDARGIDVSAANVATAVARGLSVVQGDADADLADYPDAAFDMAILSDTLQAMRAPAVVLPELVRIARRAVVSFPNFGHWRVRGSILIGGRMPVTSTLPVSWHETANIHLCTIDDFRALVADLGLRIESAVFLSAGHRRQRLANLMAEQAVFVLKRP</sequence>
<dbReference type="EMBL" id="BMJM01000001">
    <property type="protein sequence ID" value="GGD98389.1"/>
    <property type="molecule type" value="Genomic_DNA"/>
</dbReference>
<dbReference type="NCBIfam" id="TIGR02081">
    <property type="entry name" value="metW"/>
    <property type="match status" value="1"/>
</dbReference>
<proteinExistence type="predicted"/>
<comment type="caution">
    <text evidence="1">The sequence shown here is derived from an EMBL/GenBank/DDBJ whole genome shotgun (WGS) entry which is preliminary data.</text>
</comment>
<reference evidence="1" key="2">
    <citation type="submission" date="2020-09" db="EMBL/GenBank/DDBJ databases">
        <authorList>
            <person name="Sun Q."/>
            <person name="Zhou Y."/>
        </authorList>
    </citation>
    <scope>NUCLEOTIDE SEQUENCE</scope>
    <source>
        <strain evidence="1">CGMCC 1.15519</strain>
    </source>
</reference>
<evidence type="ECO:0000313" key="1">
    <source>
        <dbReference type="EMBL" id="GGD98389.1"/>
    </source>
</evidence>
<keyword evidence="2" id="KW-1185">Reference proteome</keyword>
<dbReference type="Gene3D" id="3.40.50.150">
    <property type="entry name" value="Vaccinia Virus protein VP39"/>
    <property type="match status" value="1"/>
</dbReference>
<evidence type="ECO:0000313" key="2">
    <source>
        <dbReference type="Proteomes" id="UP000635071"/>
    </source>
</evidence>
<accession>A0A916ZHB9</accession>